<protein>
    <recommendedName>
        <fullName evidence="5">AsmA-like C-terminal domain-containing protein</fullName>
    </recommendedName>
</protein>
<feature type="compositionally biased region" description="Basic residues" evidence="1">
    <location>
        <begin position="572"/>
        <end position="588"/>
    </location>
</feature>
<feature type="transmembrane region" description="Helical" evidence="2">
    <location>
        <begin position="12"/>
        <end position="36"/>
    </location>
</feature>
<accession>A0A223P1N7</accession>
<reference evidence="3 4" key="1">
    <citation type="submission" date="2017-08" db="EMBL/GenBank/DDBJ databases">
        <title>Complete genome sequence of Mucilaginibacter sp. strain BJC16-A31.</title>
        <authorList>
            <consortium name="Henan University of Science and Technology"/>
            <person name="You X."/>
        </authorList>
    </citation>
    <scope>NUCLEOTIDE SEQUENCE [LARGE SCALE GENOMIC DNA]</scope>
    <source>
        <strain evidence="3 4">BJC16-A31</strain>
    </source>
</reference>
<evidence type="ECO:0000256" key="2">
    <source>
        <dbReference type="SAM" id="Phobius"/>
    </source>
</evidence>
<evidence type="ECO:0000313" key="4">
    <source>
        <dbReference type="Proteomes" id="UP000215002"/>
    </source>
</evidence>
<dbReference type="KEGG" id="muc:MuYL_4147"/>
<evidence type="ECO:0008006" key="5">
    <source>
        <dbReference type="Google" id="ProtNLM"/>
    </source>
</evidence>
<dbReference type="Proteomes" id="UP000215002">
    <property type="component" value="Chromosome"/>
</dbReference>
<sequence length="605" mass="68897">MVLEYLKHRWQKISIAILLGVTALVLVLALVINSYWSPILEAKVKDIVATSSDGLYKIDFSSADLHVLRGTIVIFNITLKPDTAVYNIKKKAGLAPNNLVELHIKKLVLSHIHPIGLYFRHRLNIGQVMLYNPELNVSYQLNHTRDTVVKDNRTAWQKISKSLHYIHIRDILMGDVKFTYKDYSGHKLAISQLKEMNFSAHDLLIDSATQTDRSRLLYCKDITAELNNYKGKTASGLYSYSIKSVKLSTSRSQLNINGLIIKPADTSVFFSKSHKDRFTLNLDSAQLNHFDFLSYHKYRILSAAGLTISNGTFQIFANPNQSKTIKDKIKSFPNAAIDSISADIRIDTVLIRRMNVIYNEYNAKSKQTGSLEFNKTSGHAFNITNNKAALKKNNISTVRLTTYFMNRGELNTTFNFNLTDKNHSFNYKGHLGPMNLQALNPAVMPLAMVKVNSGKLKEFSFDIQADKKASRGKVVMLYNDVKVSLLKADTSNDKLKKKMFASLFANIFILKHNNPDNEGAQPRIAWVNYSRTPETAFFKTLWQTLLSGIKPSIGLDKKTQQAVTTMQDQQKQNKKDRKLRKELRKQRRAERELQKEIRKNAKAEL</sequence>
<keyword evidence="2" id="KW-0472">Membrane</keyword>
<evidence type="ECO:0000256" key="1">
    <source>
        <dbReference type="SAM" id="MobiDB-lite"/>
    </source>
</evidence>
<evidence type="ECO:0000313" key="3">
    <source>
        <dbReference type="EMBL" id="ASU36032.1"/>
    </source>
</evidence>
<proteinExistence type="predicted"/>
<keyword evidence="2" id="KW-1133">Transmembrane helix</keyword>
<organism evidence="3 4">
    <name type="scientific">Mucilaginibacter xinganensis</name>
    <dbReference type="NCBI Taxonomy" id="1234841"/>
    <lineage>
        <taxon>Bacteria</taxon>
        <taxon>Pseudomonadati</taxon>
        <taxon>Bacteroidota</taxon>
        <taxon>Sphingobacteriia</taxon>
        <taxon>Sphingobacteriales</taxon>
        <taxon>Sphingobacteriaceae</taxon>
        <taxon>Mucilaginibacter</taxon>
    </lineage>
</organism>
<dbReference type="EMBL" id="CP022743">
    <property type="protein sequence ID" value="ASU36032.1"/>
    <property type="molecule type" value="Genomic_DNA"/>
</dbReference>
<gene>
    <name evidence="3" type="ORF">MuYL_4147</name>
</gene>
<name>A0A223P1N7_9SPHI</name>
<keyword evidence="4" id="KW-1185">Reference proteome</keyword>
<dbReference type="AlphaFoldDB" id="A0A223P1N7"/>
<feature type="region of interest" description="Disordered" evidence="1">
    <location>
        <begin position="565"/>
        <end position="605"/>
    </location>
</feature>
<feature type="compositionally biased region" description="Basic and acidic residues" evidence="1">
    <location>
        <begin position="589"/>
        <end position="605"/>
    </location>
</feature>
<dbReference type="RefSeq" id="WP_094572116.1">
    <property type="nucleotide sequence ID" value="NZ_CP022743.1"/>
</dbReference>
<keyword evidence="2" id="KW-0812">Transmembrane</keyword>
<dbReference type="OrthoDB" id="814802at2"/>